<evidence type="ECO:0000313" key="2">
    <source>
        <dbReference type="EMBL" id="WKD51049.1"/>
    </source>
</evidence>
<feature type="transmembrane region" description="Helical" evidence="1">
    <location>
        <begin position="34"/>
        <end position="52"/>
    </location>
</feature>
<reference evidence="2 3" key="1">
    <citation type="submission" date="2022-05" db="EMBL/GenBank/DDBJ databases">
        <title>Microbulbifer sp. nov., isolated from sponge.</title>
        <authorList>
            <person name="Gao L."/>
        </authorList>
    </citation>
    <scope>NUCLEOTIDE SEQUENCE [LARGE SCALE GENOMIC DNA]</scope>
    <source>
        <strain evidence="2 3">MI-G</strain>
    </source>
</reference>
<dbReference type="Proteomes" id="UP001321520">
    <property type="component" value="Chromosome"/>
</dbReference>
<evidence type="ECO:0000313" key="3">
    <source>
        <dbReference type="Proteomes" id="UP001321520"/>
    </source>
</evidence>
<proteinExistence type="predicted"/>
<gene>
    <name evidence="2" type="ORF">M8T91_06405</name>
</gene>
<dbReference type="EMBL" id="CP098023">
    <property type="protein sequence ID" value="WKD51049.1"/>
    <property type="molecule type" value="Genomic_DNA"/>
</dbReference>
<sequence length="62" mass="6861">MNKSYKRKIIFWSIFFGVVGLLVGDKGGGGYEKIIWAACGASLGAFIGLLFYKSQIKKEVKK</sequence>
<name>A0ABY9EH09_9GAMM</name>
<evidence type="ECO:0008006" key="4">
    <source>
        <dbReference type="Google" id="ProtNLM"/>
    </source>
</evidence>
<accession>A0ABY9EH09</accession>
<organism evidence="2 3">
    <name type="scientific">Microbulbifer spongiae</name>
    <dbReference type="NCBI Taxonomy" id="2944933"/>
    <lineage>
        <taxon>Bacteria</taxon>
        <taxon>Pseudomonadati</taxon>
        <taxon>Pseudomonadota</taxon>
        <taxon>Gammaproteobacteria</taxon>
        <taxon>Cellvibrionales</taxon>
        <taxon>Microbulbiferaceae</taxon>
        <taxon>Microbulbifer</taxon>
    </lineage>
</organism>
<keyword evidence="3" id="KW-1185">Reference proteome</keyword>
<evidence type="ECO:0000256" key="1">
    <source>
        <dbReference type="SAM" id="Phobius"/>
    </source>
</evidence>
<keyword evidence="1" id="KW-1133">Transmembrane helix</keyword>
<dbReference type="RefSeq" id="WP_301417948.1">
    <property type="nucleotide sequence ID" value="NZ_CP098023.1"/>
</dbReference>
<keyword evidence="1" id="KW-0812">Transmembrane</keyword>
<keyword evidence="1" id="KW-0472">Membrane</keyword>
<protein>
    <recommendedName>
        <fullName evidence="4">Glycine zipper family protein</fullName>
    </recommendedName>
</protein>